<dbReference type="GO" id="GO:0019200">
    <property type="term" value="F:carbohydrate kinase activity"/>
    <property type="evidence" value="ECO:0007669"/>
    <property type="project" value="InterPro"/>
</dbReference>
<dbReference type="GO" id="GO:0016773">
    <property type="term" value="F:phosphotransferase activity, alcohol group as acceptor"/>
    <property type="evidence" value="ECO:0007669"/>
    <property type="project" value="TreeGrafter"/>
</dbReference>
<dbReference type="PANTHER" id="PTHR22618">
    <property type="entry name" value="PROTEIN O-MANNOSE KINASE"/>
    <property type="match status" value="1"/>
</dbReference>
<evidence type="ECO:0000256" key="2">
    <source>
        <dbReference type="ARBA" id="ARBA00022692"/>
    </source>
</evidence>
<dbReference type="AlphaFoldDB" id="A0A6P8YXS3"/>
<proteinExistence type="predicted"/>
<dbReference type="OrthoDB" id="4062651at2759"/>
<keyword evidence="4" id="KW-0418">Kinase</keyword>
<dbReference type="InterPro" id="IPR039318">
    <property type="entry name" value="POMK"/>
</dbReference>
<keyword evidence="10" id="KW-1185">Reference proteome</keyword>
<accession>A0A6P8YXS3</accession>
<dbReference type="GO" id="GO:0005789">
    <property type="term" value="C:endoplasmic reticulum membrane"/>
    <property type="evidence" value="ECO:0007669"/>
    <property type="project" value="TreeGrafter"/>
</dbReference>
<comment type="subcellular location">
    <subcellularLocation>
        <location evidence="8">Endomembrane system</location>
        <topology evidence="8">Single-pass membrane protein</topology>
    </subcellularLocation>
</comment>
<organism evidence="11">
    <name type="scientific">Thrips palmi</name>
    <name type="common">Melon thrips</name>
    <dbReference type="NCBI Taxonomy" id="161013"/>
    <lineage>
        <taxon>Eukaryota</taxon>
        <taxon>Metazoa</taxon>
        <taxon>Ecdysozoa</taxon>
        <taxon>Arthropoda</taxon>
        <taxon>Hexapoda</taxon>
        <taxon>Insecta</taxon>
        <taxon>Pterygota</taxon>
        <taxon>Neoptera</taxon>
        <taxon>Paraneoptera</taxon>
        <taxon>Thysanoptera</taxon>
        <taxon>Terebrantia</taxon>
        <taxon>Thripoidea</taxon>
        <taxon>Thripidae</taxon>
        <taxon>Thrips</taxon>
    </lineage>
</organism>
<dbReference type="InParanoid" id="A0A6P8YXS3"/>
<evidence type="ECO:0000256" key="9">
    <source>
        <dbReference type="SAM" id="SignalP"/>
    </source>
</evidence>
<evidence type="ECO:0000256" key="1">
    <source>
        <dbReference type="ARBA" id="ARBA00022679"/>
    </source>
</evidence>
<reference evidence="11" key="1">
    <citation type="submission" date="2025-08" db="UniProtKB">
        <authorList>
            <consortium name="RefSeq"/>
        </authorList>
    </citation>
    <scope>IDENTIFICATION</scope>
    <source>
        <tissue evidence="11">Total insect</tissue>
    </source>
</reference>
<evidence type="ECO:0000313" key="11">
    <source>
        <dbReference type="RefSeq" id="XP_034244933.1"/>
    </source>
</evidence>
<protein>
    <submittedName>
        <fullName evidence="11">Protein O-mannose kinase-like</fullName>
    </submittedName>
</protein>
<keyword evidence="5" id="KW-0067">ATP-binding</keyword>
<evidence type="ECO:0000256" key="7">
    <source>
        <dbReference type="ARBA" id="ARBA00023136"/>
    </source>
</evidence>
<keyword evidence="7" id="KW-0472">Membrane</keyword>
<dbReference type="GO" id="GO:0006493">
    <property type="term" value="P:protein O-linked glycosylation"/>
    <property type="evidence" value="ECO:0007669"/>
    <property type="project" value="InterPro"/>
</dbReference>
<keyword evidence="1" id="KW-0808">Transferase</keyword>
<dbReference type="Proteomes" id="UP000515158">
    <property type="component" value="Unplaced"/>
</dbReference>
<evidence type="ECO:0000256" key="6">
    <source>
        <dbReference type="ARBA" id="ARBA00022989"/>
    </source>
</evidence>
<keyword evidence="9" id="KW-0732">Signal</keyword>
<feature type="chain" id="PRO_5028236396" evidence="9">
    <location>
        <begin position="22"/>
        <end position="314"/>
    </location>
</feature>
<keyword evidence="6" id="KW-1133">Transmembrane helix</keyword>
<dbReference type="InterPro" id="IPR011009">
    <property type="entry name" value="Kinase-like_dom_sf"/>
</dbReference>
<keyword evidence="2" id="KW-0812">Transmembrane</keyword>
<evidence type="ECO:0000256" key="3">
    <source>
        <dbReference type="ARBA" id="ARBA00022741"/>
    </source>
</evidence>
<dbReference type="RefSeq" id="XP_034244933.1">
    <property type="nucleotide sequence ID" value="XM_034389042.1"/>
</dbReference>
<dbReference type="GeneID" id="117647322"/>
<name>A0A6P8YXS3_THRPL</name>
<dbReference type="Gene3D" id="1.10.510.10">
    <property type="entry name" value="Transferase(Phosphotransferase) domain 1"/>
    <property type="match status" value="1"/>
</dbReference>
<evidence type="ECO:0000256" key="4">
    <source>
        <dbReference type="ARBA" id="ARBA00022777"/>
    </source>
</evidence>
<dbReference type="GO" id="GO:0005524">
    <property type="term" value="F:ATP binding"/>
    <property type="evidence" value="ECO:0007669"/>
    <property type="project" value="UniProtKB-KW"/>
</dbReference>
<dbReference type="SUPFAM" id="SSF56112">
    <property type="entry name" value="Protein kinase-like (PK-like)"/>
    <property type="match status" value="1"/>
</dbReference>
<evidence type="ECO:0000256" key="5">
    <source>
        <dbReference type="ARBA" id="ARBA00022840"/>
    </source>
</evidence>
<evidence type="ECO:0000313" key="10">
    <source>
        <dbReference type="Proteomes" id="UP000515158"/>
    </source>
</evidence>
<keyword evidence="3" id="KW-0547">Nucleotide-binding</keyword>
<gene>
    <name evidence="11" type="primary">LOC117647322</name>
</gene>
<dbReference type="KEGG" id="tpal:117647322"/>
<feature type="signal peptide" evidence="9">
    <location>
        <begin position="1"/>
        <end position="21"/>
    </location>
</feature>
<evidence type="ECO:0000256" key="8">
    <source>
        <dbReference type="ARBA" id="ARBA00037847"/>
    </source>
</evidence>
<dbReference type="PANTHER" id="PTHR22618:SF2">
    <property type="entry name" value="PROTEIN O-MANNOSE KINASE"/>
    <property type="match status" value="1"/>
</dbReference>
<sequence>MGLWCLVVISFLANILVPTGAGNLNVCGTRQFKLAGMEQCHSWLNCSDLKNLKFGRRIDAGSTKLVHAASWNGLNVVVLRLHNINYKSDFDHGLDMLEKYNPSKFVVQLIGTCKKASMFAAEYYELGNATNILSVINKRYGNQNIVVRLKLCLNYARLLEFLHDGPAGTRVMCDSNDLGKLLSQMLITDDVELVLNDLDALPLVDRDAGTKIKCGSRELFGDFVAPEQKWPFSGAFKDAAMPGYDEKTDIWKAAEVFKYFVSDIDVKFEWVRYRLFNLIKSCKNPDPNLRPSAKYLVTVLEKILAEVHSVKTEL</sequence>